<dbReference type="EMBL" id="CP052909">
    <property type="protein sequence ID" value="QNJ98536.1"/>
    <property type="molecule type" value="Genomic_DNA"/>
</dbReference>
<evidence type="ECO:0000313" key="2">
    <source>
        <dbReference type="EMBL" id="QNJ98536.1"/>
    </source>
</evidence>
<dbReference type="AlphaFoldDB" id="A0A7G8PW20"/>
<name>A0A7G8PW20_9FLAO</name>
<dbReference type="KEGG" id="alti:ALE3EI_1989"/>
<feature type="compositionally biased region" description="Basic and acidic residues" evidence="1">
    <location>
        <begin position="1"/>
        <end position="17"/>
    </location>
</feature>
<feature type="region of interest" description="Disordered" evidence="1">
    <location>
        <begin position="1"/>
        <end position="22"/>
    </location>
</feature>
<protein>
    <submittedName>
        <fullName evidence="2">Uncharacterized protein</fullName>
    </submittedName>
</protein>
<proteinExistence type="predicted"/>
<gene>
    <name evidence="2" type="ORF">ALE3EI_1989</name>
</gene>
<dbReference type="RefSeq" id="WP_186988259.1">
    <property type="nucleotide sequence ID" value="NZ_CP052909.1"/>
</dbReference>
<keyword evidence="3" id="KW-1185">Reference proteome</keyword>
<dbReference type="Proteomes" id="UP000515514">
    <property type="component" value="Chromosome"/>
</dbReference>
<reference evidence="2 3" key="1">
    <citation type="submission" date="2020-04" db="EMBL/GenBank/DDBJ databases">
        <title>Genome sequence of Altibacter aquimarinus strain ALE3EI.</title>
        <authorList>
            <person name="Oh H.-M."/>
            <person name="Jang D."/>
        </authorList>
    </citation>
    <scope>NUCLEOTIDE SEQUENCE [LARGE SCALE GENOMIC DNA]</scope>
    <source>
        <strain evidence="2 3">ALE3EI</strain>
    </source>
</reference>
<sequence>MRKKYEDGSPKSGDRSMKYTYTNNLNPETSMKWAVSGRNQEPEAKNLKANILSFI</sequence>
<evidence type="ECO:0000256" key="1">
    <source>
        <dbReference type="SAM" id="MobiDB-lite"/>
    </source>
</evidence>
<evidence type="ECO:0000313" key="3">
    <source>
        <dbReference type="Proteomes" id="UP000515514"/>
    </source>
</evidence>
<accession>A0A7G8PW20</accession>
<organism evidence="2 3">
    <name type="scientific">Constantimarinum furrinae</name>
    <dbReference type="NCBI Taxonomy" id="2562285"/>
    <lineage>
        <taxon>Bacteria</taxon>
        <taxon>Pseudomonadati</taxon>
        <taxon>Bacteroidota</taxon>
        <taxon>Flavobacteriia</taxon>
        <taxon>Flavobacteriales</taxon>
        <taxon>Flavobacteriaceae</taxon>
        <taxon>Altibacter/Constantimarinum group</taxon>
        <taxon>Constantimarinum</taxon>
    </lineage>
</organism>